<keyword evidence="6" id="KW-0695">RNA-directed DNA polymerase</keyword>
<dbReference type="Proteomes" id="UP000761534">
    <property type="component" value="Unassembled WGS sequence"/>
</dbReference>
<dbReference type="EMBL" id="SWFS01000271">
    <property type="protein sequence ID" value="KAA8911813.1"/>
    <property type="molecule type" value="Genomic_DNA"/>
</dbReference>
<keyword evidence="4" id="KW-0255">Endonuclease</keyword>
<dbReference type="SUPFAM" id="SSF56672">
    <property type="entry name" value="DNA/RNA polymerases"/>
    <property type="match status" value="1"/>
</dbReference>
<sequence>MRKYLEEQKKAGFISPSTSKFASPMFFVQQKDKLRPVVDYRAVNNATIKNRYPHRNIRDMLDRGNVTNSVILSKIDLKSAYHQIRIRSGEEWKTAFTTPFGHFQYNVLPFGLGDVLDNILVFSESKEKHEEHLREVFCRLVDHGLIVNLEKCEFEKTSLDFLGHHVHCGGELFADSSDYATGATIVQWVPTENRWRPVAFLSQTLKDAQLRYHVHDEELLAIVRAFHRWRHYLLSCHERPVVVTDHKNLTYFSQKQQHLSDRQLRWAGFLSGFDFDLQYDIGANNTLADSLSRRDDPPERTIHERIVFPNNPKDPGITIRRTHIMESSLSDNDKARFRQSILADHNTRQIIEYL</sequence>
<dbReference type="InterPro" id="IPR000477">
    <property type="entry name" value="RT_dom"/>
</dbReference>
<dbReference type="FunFam" id="3.30.70.270:FF:000003">
    <property type="entry name" value="Transposon Ty3-G Gag-Pol polyprotein"/>
    <property type="match status" value="1"/>
</dbReference>
<accession>A0A642V346</accession>
<evidence type="ECO:0000256" key="3">
    <source>
        <dbReference type="ARBA" id="ARBA00022722"/>
    </source>
</evidence>
<feature type="domain" description="Reverse transcriptase" evidence="7">
    <location>
        <begin position="117"/>
        <end position="166"/>
    </location>
</feature>
<dbReference type="AlphaFoldDB" id="A0A642V346"/>
<evidence type="ECO:0000256" key="4">
    <source>
        <dbReference type="ARBA" id="ARBA00022759"/>
    </source>
</evidence>
<keyword evidence="2" id="KW-0548">Nucleotidyltransferase</keyword>
<dbReference type="InterPro" id="IPR043128">
    <property type="entry name" value="Rev_trsase/Diguanyl_cyclase"/>
</dbReference>
<dbReference type="InterPro" id="IPR043502">
    <property type="entry name" value="DNA/RNA_pol_sf"/>
</dbReference>
<dbReference type="Gene3D" id="3.10.10.10">
    <property type="entry name" value="HIV Type 1 Reverse Transcriptase, subunit A, domain 1"/>
    <property type="match status" value="1"/>
</dbReference>
<keyword evidence="1" id="KW-0808">Transferase</keyword>
<keyword evidence="5" id="KW-0378">Hydrolase</keyword>
<keyword evidence="3" id="KW-0540">Nuclease</keyword>
<proteinExistence type="predicted"/>
<feature type="domain" description="Reverse transcriptase" evidence="7">
    <location>
        <begin position="31"/>
        <end position="112"/>
    </location>
</feature>
<dbReference type="OrthoDB" id="5152741at2759"/>
<dbReference type="PANTHER" id="PTHR37984:SF15">
    <property type="entry name" value="INTEGRASE CATALYTIC DOMAIN-CONTAINING PROTEIN"/>
    <property type="match status" value="1"/>
</dbReference>
<dbReference type="CDD" id="cd01647">
    <property type="entry name" value="RT_LTR"/>
    <property type="match status" value="1"/>
</dbReference>
<evidence type="ECO:0000256" key="6">
    <source>
        <dbReference type="ARBA" id="ARBA00022918"/>
    </source>
</evidence>
<evidence type="ECO:0000256" key="1">
    <source>
        <dbReference type="ARBA" id="ARBA00022679"/>
    </source>
</evidence>
<evidence type="ECO:0000259" key="8">
    <source>
        <dbReference type="Pfam" id="PF17917"/>
    </source>
</evidence>
<dbReference type="Pfam" id="PF00078">
    <property type="entry name" value="RVT_1"/>
    <property type="match status" value="2"/>
</dbReference>
<comment type="caution">
    <text evidence="9">The sequence shown here is derived from an EMBL/GenBank/DDBJ whole genome shotgun (WGS) entry which is preliminary data.</text>
</comment>
<dbReference type="InterPro" id="IPR050951">
    <property type="entry name" value="Retrovirus_Pol_polyprotein"/>
</dbReference>
<name>A0A642V346_9ASCO</name>
<gene>
    <name evidence="9" type="ORF">TRICI_003697</name>
</gene>
<evidence type="ECO:0000313" key="10">
    <source>
        <dbReference type="Proteomes" id="UP000761534"/>
    </source>
</evidence>
<dbReference type="InterPro" id="IPR041373">
    <property type="entry name" value="RT_RNaseH"/>
</dbReference>
<organism evidence="9 10">
    <name type="scientific">Trichomonascus ciferrii</name>
    <dbReference type="NCBI Taxonomy" id="44093"/>
    <lineage>
        <taxon>Eukaryota</taxon>
        <taxon>Fungi</taxon>
        <taxon>Dikarya</taxon>
        <taxon>Ascomycota</taxon>
        <taxon>Saccharomycotina</taxon>
        <taxon>Dipodascomycetes</taxon>
        <taxon>Dipodascales</taxon>
        <taxon>Trichomonascaceae</taxon>
        <taxon>Trichomonascus</taxon>
        <taxon>Trichomonascus ciferrii complex</taxon>
    </lineage>
</organism>
<evidence type="ECO:0000256" key="5">
    <source>
        <dbReference type="ARBA" id="ARBA00022801"/>
    </source>
</evidence>
<reference evidence="9" key="1">
    <citation type="journal article" date="2019" name="G3 (Bethesda)">
        <title>Genome Assemblies of Two Rare Opportunistic Yeast Pathogens: Diutina rugosa (syn. Candida rugosa) and Trichomonascus ciferrii (syn. Candida ciferrii).</title>
        <authorList>
            <person name="Mixao V."/>
            <person name="Saus E."/>
            <person name="Hansen A.P."/>
            <person name="Lass-Florl C."/>
            <person name="Gabaldon T."/>
        </authorList>
    </citation>
    <scope>NUCLEOTIDE SEQUENCE</scope>
    <source>
        <strain evidence="9">CBS 4856</strain>
    </source>
</reference>
<dbReference type="CDD" id="cd09274">
    <property type="entry name" value="RNase_HI_RT_Ty3"/>
    <property type="match status" value="1"/>
</dbReference>
<evidence type="ECO:0008006" key="11">
    <source>
        <dbReference type="Google" id="ProtNLM"/>
    </source>
</evidence>
<evidence type="ECO:0000313" key="9">
    <source>
        <dbReference type="EMBL" id="KAA8911813.1"/>
    </source>
</evidence>
<dbReference type="Gene3D" id="3.30.70.270">
    <property type="match status" value="1"/>
</dbReference>
<feature type="domain" description="Reverse transcriptase RNase H-like" evidence="8">
    <location>
        <begin position="172"/>
        <end position="273"/>
    </location>
</feature>
<dbReference type="PANTHER" id="PTHR37984">
    <property type="entry name" value="PROTEIN CBG26694"/>
    <property type="match status" value="1"/>
</dbReference>
<dbReference type="Pfam" id="PF17917">
    <property type="entry name" value="RT_RNaseH"/>
    <property type="match status" value="1"/>
</dbReference>
<dbReference type="GO" id="GO:0004519">
    <property type="term" value="F:endonuclease activity"/>
    <property type="evidence" value="ECO:0007669"/>
    <property type="project" value="UniProtKB-KW"/>
</dbReference>
<keyword evidence="10" id="KW-1185">Reference proteome</keyword>
<evidence type="ECO:0000259" key="7">
    <source>
        <dbReference type="Pfam" id="PF00078"/>
    </source>
</evidence>
<protein>
    <recommendedName>
        <fullName evidence="11">Reverse transcriptase RNase H-like domain-containing protein</fullName>
    </recommendedName>
</protein>
<evidence type="ECO:0000256" key="2">
    <source>
        <dbReference type="ARBA" id="ARBA00022695"/>
    </source>
</evidence>
<dbReference type="GO" id="GO:0016787">
    <property type="term" value="F:hydrolase activity"/>
    <property type="evidence" value="ECO:0007669"/>
    <property type="project" value="UniProtKB-KW"/>
</dbReference>
<dbReference type="VEuPathDB" id="FungiDB:TRICI_003697"/>
<dbReference type="GO" id="GO:0003964">
    <property type="term" value="F:RNA-directed DNA polymerase activity"/>
    <property type="evidence" value="ECO:0007669"/>
    <property type="project" value="UniProtKB-KW"/>
</dbReference>